<dbReference type="Pfam" id="PF07719">
    <property type="entry name" value="TPR_2"/>
    <property type="match status" value="1"/>
</dbReference>
<dbReference type="InterPro" id="IPR013105">
    <property type="entry name" value="TPR_2"/>
</dbReference>
<dbReference type="InterPro" id="IPR011990">
    <property type="entry name" value="TPR-like_helical_dom_sf"/>
</dbReference>
<dbReference type="PROSITE" id="PS50005">
    <property type="entry name" value="TPR"/>
    <property type="match status" value="1"/>
</dbReference>
<organism evidence="5 6">
    <name type="scientific">Halospina denitrificans</name>
    <dbReference type="NCBI Taxonomy" id="332522"/>
    <lineage>
        <taxon>Bacteria</taxon>
        <taxon>Pseudomonadati</taxon>
        <taxon>Pseudomonadota</taxon>
        <taxon>Gammaproteobacteria</taxon>
        <taxon>Halospina</taxon>
    </lineage>
</organism>
<reference evidence="5 6" key="1">
    <citation type="submission" date="2019-03" db="EMBL/GenBank/DDBJ databases">
        <title>Genomic Encyclopedia of Type Strains, Phase IV (KMG-IV): sequencing the most valuable type-strain genomes for metagenomic binning, comparative biology and taxonomic classification.</title>
        <authorList>
            <person name="Goeker M."/>
        </authorList>
    </citation>
    <scope>NUCLEOTIDE SEQUENCE [LARGE SCALE GENOMIC DNA]</scope>
    <source>
        <strain evidence="5 6">DSM 15505</strain>
    </source>
</reference>
<evidence type="ECO:0000313" key="5">
    <source>
        <dbReference type="EMBL" id="TDT39434.1"/>
    </source>
</evidence>
<dbReference type="Proteomes" id="UP000295830">
    <property type="component" value="Unassembled WGS sequence"/>
</dbReference>
<dbReference type="InterPro" id="IPR019734">
    <property type="entry name" value="TPR_rpt"/>
</dbReference>
<gene>
    <name evidence="5" type="ORF">DES49_2359</name>
</gene>
<comment type="caution">
    <text evidence="5">The sequence shown here is derived from an EMBL/GenBank/DDBJ whole genome shotgun (WGS) entry which is preliminary data.</text>
</comment>
<accession>A0A4R7JNY2</accession>
<feature type="region of interest" description="Disordered" evidence="4">
    <location>
        <begin position="128"/>
        <end position="150"/>
    </location>
</feature>
<evidence type="ECO:0000256" key="3">
    <source>
        <dbReference type="PROSITE-ProRule" id="PRU00339"/>
    </source>
</evidence>
<keyword evidence="2 3" id="KW-0802">TPR repeat</keyword>
<evidence type="ECO:0000313" key="6">
    <source>
        <dbReference type="Proteomes" id="UP000295830"/>
    </source>
</evidence>
<evidence type="ECO:0000256" key="4">
    <source>
        <dbReference type="SAM" id="MobiDB-lite"/>
    </source>
</evidence>
<evidence type="ECO:0000256" key="2">
    <source>
        <dbReference type="ARBA" id="ARBA00022803"/>
    </source>
</evidence>
<protein>
    <submittedName>
        <fullName evidence="5">Tetratricopeptide repeat protein</fullName>
    </submittedName>
</protein>
<sequence>MLGLLASASVVASEADRLSPQERFRAGVEAFQAGELKRSRALLEAAWEGGVDTTALHYNLGVVYYKLGEYQRAEAHFGRLLDTSQRDLALYNLGLVARADSRESKARAYFRQVAEEAERDALRRLAHSRLDTREEKKAPEKPAPPLQGVVSLSAGHEDNISRLPDTGPSQLSDSFSDALLALRGELSALEVSAAAYRRHYHSESDYSADFGRLGLAWVNQSGERQTRIGLKQAYLRFGGESRQWQSTLEMDYRLNNCLTTASDRCTLNLEGTHITPYTGFSSREGERYRATASYKQRRNNWEGSLRYRAELNERKDLETDRIFISHSPRRHGLFSELAYQGFSQLSLGGEIGYRYSNYPDDFRLGSTASGHRWDHRYELGFTADWALGAAVRLKGEAIYTRNDSSLERFDYGSRRFQLSLRYRL</sequence>
<dbReference type="AlphaFoldDB" id="A0A4R7JNY2"/>
<proteinExistence type="predicted"/>
<dbReference type="SMART" id="SM00028">
    <property type="entry name" value="TPR"/>
    <property type="match status" value="2"/>
</dbReference>
<name>A0A4R7JNY2_9GAMM</name>
<feature type="compositionally biased region" description="Basic and acidic residues" evidence="4">
    <location>
        <begin position="128"/>
        <end position="140"/>
    </location>
</feature>
<dbReference type="SUPFAM" id="SSF48452">
    <property type="entry name" value="TPR-like"/>
    <property type="match status" value="1"/>
</dbReference>
<feature type="repeat" description="TPR" evidence="3">
    <location>
        <begin position="54"/>
        <end position="87"/>
    </location>
</feature>
<dbReference type="Gene3D" id="1.25.40.10">
    <property type="entry name" value="Tetratricopeptide repeat domain"/>
    <property type="match status" value="1"/>
</dbReference>
<keyword evidence="1" id="KW-0677">Repeat</keyword>
<evidence type="ECO:0000256" key="1">
    <source>
        <dbReference type="ARBA" id="ARBA00022737"/>
    </source>
</evidence>
<keyword evidence="6" id="KW-1185">Reference proteome</keyword>
<dbReference type="EMBL" id="SOAX01000005">
    <property type="protein sequence ID" value="TDT39434.1"/>
    <property type="molecule type" value="Genomic_DNA"/>
</dbReference>